<protein>
    <submittedName>
        <fullName evidence="1">Uncharacterized protein</fullName>
    </submittedName>
</protein>
<accession>A0ABS8NGP6</accession>
<name>A0ABS8NGP6_9BACT</name>
<dbReference type="Proteomes" id="UP001430306">
    <property type="component" value="Unassembled WGS sequence"/>
</dbReference>
<organism evidence="1 2">
    <name type="scientific">Rhodopirellula halodulae</name>
    <dbReference type="NCBI Taxonomy" id="2894198"/>
    <lineage>
        <taxon>Bacteria</taxon>
        <taxon>Pseudomonadati</taxon>
        <taxon>Planctomycetota</taxon>
        <taxon>Planctomycetia</taxon>
        <taxon>Pirellulales</taxon>
        <taxon>Pirellulaceae</taxon>
        <taxon>Rhodopirellula</taxon>
    </lineage>
</organism>
<reference evidence="1" key="1">
    <citation type="submission" date="2021-11" db="EMBL/GenBank/DDBJ databases">
        <title>Genome sequence.</title>
        <authorList>
            <person name="Sun Q."/>
        </authorList>
    </citation>
    <scope>NUCLEOTIDE SEQUENCE</scope>
    <source>
        <strain evidence="1">JC740</strain>
    </source>
</reference>
<dbReference type="EMBL" id="JAJKFW010000022">
    <property type="protein sequence ID" value="MCC9642721.1"/>
    <property type="molecule type" value="Genomic_DNA"/>
</dbReference>
<proteinExistence type="predicted"/>
<evidence type="ECO:0000313" key="1">
    <source>
        <dbReference type="EMBL" id="MCC9642721.1"/>
    </source>
</evidence>
<keyword evidence="2" id="KW-1185">Reference proteome</keyword>
<gene>
    <name evidence="1" type="ORF">LOC71_10575</name>
</gene>
<sequence>MSKYLVDISGSSNGVGAAAYGGRLEAYSFSRKSGKDWFDEFCSLVLARVGNGYLPVYRVADGEMRFLFGEKLDLRHHPLRSAFRVLKHRLLSRPWETSWGESYTVDEYSCLRQKLIDCIVHVSEKGVLGLYWNENGLNAFVEHNQTILRDLSGIGVSLGGSNYVPFHFVQGLVACHLERLVVGRNVVFVSSVQAEEQDSIERLLGRMGVGAVCFRQCSAGASLSQDYSQMRFDKQPDIVFVAAGIGSARVLSSLAWLDVPVIDIGSYIHVLSGRSAGCHAGFFVSPVS</sequence>
<comment type="caution">
    <text evidence="1">The sequence shown here is derived from an EMBL/GenBank/DDBJ whole genome shotgun (WGS) entry which is preliminary data.</text>
</comment>
<dbReference type="RefSeq" id="WP_230273627.1">
    <property type="nucleotide sequence ID" value="NZ_JAJKFW010000022.1"/>
</dbReference>
<evidence type="ECO:0000313" key="2">
    <source>
        <dbReference type="Proteomes" id="UP001430306"/>
    </source>
</evidence>